<gene>
    <name evidence="2" type="ORF">BDP27DRAFT_621804</name>
</gene>
<organism evidence="2 3">
    <name type="scientific">Rhodocollybia butyracea</name>
    <dbReference type="NCBI Taxonomy" id="206335"/>
    <lineage>
        <taxon>Eukaryota</taxon>
        <taxon>Fungi</taxon>
        <taxon>Dikarya</taxon>
        <taxon>Basidiomycota</taxon>
        <taxon>Agaricomycotina</taxon>
        <taxon>Agaricomycetes</taxon>
        <taxon>Agaricomycetidae</taxon>
        <taxon>Agaricales</taxon>
        <taxon>Marasmiineae</taxon>
        <taxon>Omphalotaceae</taxon>
        <taxon>Rhodocollybia</taxon>
    </lineage>
</organism>
<evidence type="ECO:0000313" key="2">
    <source>
        <dbReference type="EMBL" id="KAF9070351.1"/>
    </source>
</evidence>
<dbReference type="OrthoDB" id="2646043at2759"/>
<reference evidence="2" key="1">
    <citation type="submission" date="2020-11" db="EMBL/GenBank/DDBJ databases">
        <authorList>
            <consortium name="DOE Joint Genome Institute"/>
            <person name="Ahrendt S."/>
            <person name="Riley R."/>
            <person name="Andreopoulos W."/>
            <person name="Labutti K."/>
            <person name="Pangilinan J."/>
            <person name="Ruiz-Duenas F.J."/>
            <person name="Barrasa J.M."/>
            <person name="Sanchez-Garcia M."/>
            <person name="Camarero S."/>
            <person name="Miyauchi S."/>
            <person name="Serrano A."/>
            <person name="Linde D."/>
            <person name="Babiker R."/>
            <person name="Drula E."/>
            <person name="Ayuso-Fernandez I."/>
            <person name="Pacheco R."/>
            <person name="Padilla G."/>
            <person name="Ferreira P."/>
            <person name="Barriuso J."/>
            <person name="Kellner H."/>
            <person name="Castanera R."/>
            <person name="Alfaro M."/>
            <person name="Ramirez L."/>
            <person name="Pisabarro A.G."/>
            <person name="Kuo A."/>
            <person name="Tritt A."/>
            <person name="Lipzen A."/>
            <person name="He G."/>
            <person name="Yan M."/>
            <person name="Ng V."/>
            <person name="Cullen D."/>
            <person name="Martin F."/>
            <person name="Rosso M.-N."/>
            <person name="Henrissat B."/>
            <person name="Hibbett D."/>
            <person name="Martinez A.T."/>
            <person name="Grigoriev I.V."/>
        </authorList>
    </citation>
    <scope>NUCLEOTIDE SEQUENCE</scope>
    <source>
        <strain evidence="2">AH 40177</strain>
    </source>
</reference>
<dbReference type="AlphaFoldDB" id="A0A9P5U8U2"/>
<feature type="compositionally biased region" description="Polar residues" evidence="1">
    <location>
        <begin position="200"/>
        <end position="211"/>
    </location>
</feature>
<proteinExistence type="predicted"/>
<feature type="region of interest" description="Disordered" evidence="1">
    <location>
        <begin position="1"/>
        <end position="22"/>
    </location>
</feature>
<dbReference type="Proteomes" id="UP000772434">
    <property type="component" value="Unassembled WGS sequence"/>
</dbReference>
<dbReference type="EMBL" id="JADNRY010000041">
    <property type="protein sequence ID" value="KAF9070351.1"/>
    <property type="molecule type" value="Genomic_DNA"/>
</dbReference>
<name>A0A9P5U8U2_9AGAR</name>
<dbReference type="Gene3D" id="1.10.10.60">
    <property type="entry name" value="Homeodomain-like"/>
    <property type="match status" value="1"/>
</dbReference>
<evidence type="ECO:0000256" key="1">
    <source>
        <dbReference type="SAM" id="MobiDB-lite"/>
    </source>
</evidence>
<keyword evidence="3" id="KW-1185">Reference proteome</keyword>
<evidence type="ECO:0008006" key="4">
    <source>
        <dbReference type="Google" id="ProtNLM"/>
    </source>
</evidence>
<comment type="caution">
    <text evidence="2">The sequence shown here is derived from an EMBL/GenBank/DDBJ whole genome shotgun (WGS) entry which is preliminary data.</text>
</comment>
<sequence length="307" mass="34587">MDLSPIATSSEPKASPKLSRIHMHRLSKEGTKILTDAFESGLQNPTEDQKKLLLYKIKAFPHCDHYQMKNLNNWFSKKRSKSISRITDSQGPRKHYPTLKRGNIKQLITLFAETPYPSKEVISVWASLLRSSKEDIEAWIADQQQTHISTDGQQSSSSPFIPLSPLSIISHSRLPSPTQEEGGEEEEEEEEEEDDYDLQQRPTSSARSMSVSYEPEALKPFTVPDRSSSLSNAWDAPQIERDCVHRLESGGDDRYVAREEVSASRDLQNPVDTVSTTDTTNQVVGQVSFPASQLSFLWAPSMKHLLS</sequence>
<feature type="region of interest" description="Disordered" evidence="1">
    <location>
        <begin position="168"/>
        <end position="213"/>
    </location>
</feature>
<evidence type="ECO:0000313" key="3">
    <source>
        <dbReference type="Proteomes" id="UP000772434"/>
    </source>
</evidence>
<feature type="compositionally biased region" description="Polar residues" evidence="1">
    <location>
        <begin position="1"/>
        <end position="12"/>
    </location>
</feature>
<feature type="compositionally biased region" description="Low complexity" evidence="1">
    <location>
        <begin position="168"/>
        <end position="177"/>
    </location>
</feature>
<feature type="compositionally biased region" description="Acidic residues" evidence="1">
    <location>
        <begin position="181"/>
        <end position="197"/>
    </location>
</feature>
<accession>A0A9P5U8U2</accession>
<protein>
    <recommendedName>
        <fullName evidence="4">Homeobox domain-containing protein</fullName>
    </recommendedName>
</protein>